<protein>
    <submittedName>
        <fullName evidence="2">Uncharacterized protein</fullName>
    </submittedName>
</protein>
<dbReference type="PANTHER" id="PTHR37175">
    <property type="entry name" value="BNAA08G28800D PROTEIN"/>
    <property type="match status" value="1"/>
</dbReference>
<organism evidence="2 3">
    <name type="scientific">Rehmannia glutinosa</name>
    <name type="common">Chinese foxglove</name>
    <dbReference type="NCBI Taxonomy" id="99300"/>
    <lineage>
        <taxon>Eukaryota</taxon>
        <taxon>Viridiplantae</taxon>
        <taxon>Streptophyta</taxon>
        <taxon>Embryophyta</taxon>
        <taxon>Tracheophyta</taxon>
        <taxon>Spermatophyta</taxon>
        <taxon>Magnoliopsida</taxon>
        <taxon>eudicotyledons</taxon>
        <taxon>Gunneridae</taxon>
        <taxon>Pentapetalae</taxon>
        <taxon>asterids</taxon>
        <taxon>lamiids</taxon>
        <taxon>Lamiales</taxon>
        <taxon>Orobanchaceae</taxon>
        <taxon>Rehmannieae</taxon>
        <taxon>Rehmannia</taxon>
    </lineage>
</organism>
<evidence type="ECO:0000256" key="1">
    <source>
        <dbReference type="SAM" id="MobiDB-lite"/>
    </source>
</evidence>
<accession>A0ABR0W5Q7</accession>
<reference evidence="2 3" key="1">
    <citation type="journal article" date="2021" name="Comput. Struct. Biotechnol. J.">
        <title>De novo genome assembly of the potent medicinal plant Rehmannia glutinosa using nanopore technology.</title>
        <authorList>
            <person name="Ma L."/>
            <person name="Dong C."/>
            <person name="Song C."/>
            <person name="Wang X."/>
            <person name="Zheng X."/>
            <person name="Niu Y."/>
            <person name="Chen S."/>
            <person name="Feng W."/>
        </authorList>
    </citation>
    <scope>NUCLEOTIDE SEQUENCE [LARGE SCALE GENOMIC DNA]</scope>
    <source>
        <strain evidence="2">DH-2019</strain>
    </source>
</reference>
<feature type="region of interest" description="Disordered" evidence="1">
    <location>
        <begin position="1"/>
        <end position="97"/>
    </location>
</feature>
<comment type="caution">
    <text evidence="2">The sequence shown here is derived from an EMBL/GenBank/DDBJ whole genome shotgun (WGS) entry which is preliminary data.</text>
</comment>
<dbReference type="Pfam" id="PF06910">
    <property type="entry name" value="MEA1"/>
    <property type="match status" value="1"/>
</dbReference>
<sequence>MNAVAISAEDNGVPGSDSDTNSDELPEYYQPISTVDNGGGGDEDEDEEGDFSDQNPSHNFHQLPNGWAENGGVSSLDLSDEDEEEEDMATESESAIERAFREDERRRKLPLPAENGIRVMEAMRRVSFGGSAPDWAGQVPDDQWIDRLRRMRRPTSGVVSAASATTDH</sequence>
<proteinExistence type="predicted"/>
<keyword evidence="3" id="KW-1185">Reference proteome</keyword>
<gene>
    <name evidence="2" type="ORF">DH2020_013875</name>
</gene>
<evidence type="ECO:0000313" key="3">
    <source>
        <dbReference type="Proteomes" id="UP001318860"/>
    </source>
</evidence>
<dbReference type="Proteomes" id="UP001318860">
    <property type="component" value="Unassembled WGS sequence"/>
</dbReference>
<feature type="compositionally biased region" description="Acidic residues" evidence="1">
    <location>
        <begin position="41"/>
        <end position="51"/>
    </location>
</feature>
<feature type="compositionally biased region" description="Polar residues" evidence="1">
    <location>
        <begin position="52"/>
        <end position="62"/>
    </location>
</feature>
<feature type="compositionally biased region" description="Acidic residues" evidence="1">
    <location>
        <begin position="78"/>
        <end position="90"/>
    </location>
</feature>
<dbReference type="PANTHER" id="PTHR37175:SF1">
    <property type="entry name" value="CONSTANS-LIKE PROTEIN-RELATED"/>
    <property type="match status" value="1"/>
</dbReference>
<name>A0ABR0W5Q7_REHGL</name>
<dbReference type="EMBL" id="JABTTQ020000021">
    <property type="protein sequence ID" value="KAK6142046.1"/>
    <property type="molecule type" value="Genomic_DNA"/>
</dbReference>
<evidence type="ECO:0000313" key="2">
    <source>
        <dbReference type="EMBL" id="KAK6142046.1"/>
    </source>
</evidence>